<name>A0A9W7Y3H8_9FUNG</name>
<organism evidence="2 3">
    <name type="scientific">Coemansia biformis</name>
    <dbReference type="NCBI Taxonomy" id="1286918"/>
    <lineage>
        <taxon>Eukaryota</taxon>
        <taxon>Fungi</taxon>
        <taxon>Fungi incertae sedis</taxon>
        <taxon>Zoopagomycota</taxon>
        <taxon>Kickxellomycotina</taxon>
        <taxon>Kickxellomycetes</taxon>
        <taxon>Kickxellales</taxon>
        <taxon>Kickxellaceae</taxon>
        <taxon>Coemansia</taxon>
    </lineage>
</organism>
<dbReference type="Proteomes" id="UP001143981">
    <property type="component" value="Unassembled WGS sequence"/>
</dbReference>
<evidence type="ECO:0000313" key="3">
    <source>
        <dbReference type="Proteomes" id="UP001143981"/>
    </source>
</evidence>
<feature type="chain" id="PRO_5040720303" description="Transglycosylase SLT domain-containing protein" evidence="1">
    <location>
        <begin position="23"/>
        <end position="214"/>
    </location>
</feature>
<feature type="signal peptide" evidence="1">
    <location>
        <begin position="1"/>
        <end position="22"/>
    </location>
</feature>
<keyword evidence="3" id="KW-1185">Reference proteome</keyword>
<proteinExistence type="predicted"/>
<comment type="caution">
    <text evidence="2">The sequence shown here is derived from an EMBL/GenBank/DDBJ whole genome shotgun (WGS) entry which is preliminary data.</text>
</comment>
<dbReference type="PROSITE" id="PS51257">
    <property type="entry name" value="PROKAR_LIPOPROTEIN"/>
    <property type="match status" value="1"/>
</dbReference>
<dbReference type="OrthoDB" id="2349272at2759"/>
<evidence type="ECO:0008006" key="4">
    <source>
        <dbReference type="Google" id="ProtNLM"/>
    </source>
</evidence>
<dbReference type="EMBL" id="JANBOI010002181">
    <property type="protein sequence ID" value="KAJ1723877.1"/>
    <property type="molecule type" value="Genomic_DNA"/>
</dbReference>
<protein>
    <recommendedName>
        <fullName evidence="4">Transglycosylase SLT domain-containing protein</fullName>
    </recommendedName>
</protein>
<reference evidence="2" key="1">
    <citation type="submission" date="2022-07" db="EMBL/GenBank/DDBJ databases">
        <title>Phylogenomic reconstructions and comparative analyses of Kickxellomycotina fungi.</title>
        <authorList>
            <person name="Reynolds N.K."/>
            <person name="Stajich J.E."/>
            <person name="Barry K."/>
            <person name="Grigoriev I.V."/>
            <person name="Crous P."/>
            <person name="Smith M.E."/>
        </authorList>
    </citation>
    <scope>NUCLEOTIDE SEQUENCE</scope>
    <source>
        <strain evidence="2">BCRC 34381</strain>
    </source>
</reference>
<evidence type="ECO:0000313" key="2">
    <source>
        <dbReference type="EMBL" id="KAJ1723877.1"/>
    </source>
</evidence>
<keyword evidence="1" id="KW-0732">Signal</keyword>
<dbReference type="AlphaFoldDB" id="A0A9W7Y3H8"/>
<evidence type="ECO:0000256" key="1">
    <source>
        <dbReference type="SAM" id="SignalP"/>
    </source>
</evidence>
<gene>
    <name evidence="2" type="ORF">LPJ61_005791</name>
</gene>
<sequence length="214" mass="22983">MRLSFATGIAGILLSALGACAADATYNEVSVDQLNRAVPAAATPGRCESVATPDECATNARAAAAITTAIQKYGVKQRGEVVALVALMAFESNSWQYNINHYPGRPGQGTRAMLMYPYVYPYAQSLHSEKMSIAAASTNNTEVMNQVRGLVLNDGDSFGSAFWYLVTAQPSYHANANRLRDGSLDDFKDYVLNGVGGDWSPARESMWNAVNQGL</sequence>
<accession>A0A9W7Y3H8</accession>